<sequence length="924" mass="94390">MDATAEDPAPALVGRAGDVALLTSLLDRAADHGAALVLTGGPGVGKSALLDVGVRAAGAAGTRVLSTAGVAAEAEVAHAGLSRLLQPVMGAWDTLAALHRDALATALGHRAGPTPDRLVVSTAVLALLREVAAGGPVLLVADDLRDLDRATADVLGFVGRRLPGSRIGLLAAARSGDDGFRPLAGLPEHEVRPLGDRAAEQLVTGRYPTMAPRVRRRVVAVSQGNPLALLELPAALTGPQRVAHQALPPVLPLSSSLRSRFADRVGDLPPGTRRLLLLAALDGTGDLGVLGAASPGEDWLDVLAPAERARLLSVDAGTRRVSLRHPLVGSAAVALATAGERRRAHVTLAAVLADQPERRAWHLAEAAVGSDGHAADLLDAAGERALRRGDVTAAVPALLRAADLGRRGPDRARRLGRAAYVGAAVAGDLRSVPPLLLQARRADPDGGGSLPAAMAAAHSRWAGEGDVDGAVTGLARAIEAALRGPVGTGDLDEALHDLLVVCSSAGRPGPERVLRATAARVGHRVGPAVAVALSTLGDPAHVTAADLRQLDRLVAGVDAEVDPARIVRTGLAALSVDRLDGCRGALWRVVWDGREGGAVGCATQALVLLASDAWTAGRWEEARRTAEEAVELAGARGHRLLALSGTGCLALLSAAEGDGASARALAGEVAAWAGPRGVRALEHVASRARALAALADGDVEEAHRQAAATVPPGTGAASAPVTPEVVLDLVEAAVRTGRRPEAEAHVAAVRALPAVRLRPRLALLAAGAAALTAPDGGATACFEEALAVPGAARSPFEHARVQLAHGEHLRRVRATGAARLHLAAALETFTRLGARPWAARAGHELRAAGMSRSVGAPAVPADLTPQEHEISQLAASGLTNKQIGAQLYLSPRTVSAHLYRVFPKLGISSRAALRDALARAPLPG</sequence>
<evidence type="ECO:0000256" key="1">
    <source>
        <dbReference type="ARBA" id="ARBA00022741"/>
    </source>
</evidence>
<dbReference type="GO" id="GO:0005524">
    <property type="term" value="F:ATP binding"/>
    <property type="evidence" value="ECO:0007669"/>
    <property type="project" value="UniProtKB-KW"/>
</dbReference>
<dbReference type="Gene3D" id="1.10.10.10">
    <property type="entry name" value="Winged helix-like DNA-binding domain superfamily/Winged helix DNA-binding domain"/>
    <property type="match status" value="1"/>
</dbReference>
<dbReference type="CDD" id="cd06170">
    <property type="entry name" value="LuxR_C_like"/>
    <property type="match status" value="1"/>
</dbReference>
<evidence type="ECO:0000313" key="4">
    <source>
        <dbReference type="EMBL" id="SFN86432.1"/>
    </source>
</evidence>
<dbReference type="RefSeq" id="WP_075011755.1">
    <property type="nucleotide sequence ID" value="NZ_FOWE01000001.1"/>
</dbReference>
<dbReference type="PANTHER" id="PTHR16305:SF35">
    <property type="entry name" value="TRANSCRIPTIONAL ACTIVATOR DOMAIN"/>
    <property type="match status" value="1"/>
</dbReference>
<evidence type="ECO:0000313" key="5">
    <source>
        <dbReference type="Proteomes" id="UP000183642"/>
    </source>
</evidence>
<organism evidence="4 5">
    <name type="scientific">Geodermatophilus obscurus</name>
    <dbReference type="NCBI Taxonomy" id="1861"/>
    <lineage>
        <taxon>Bacteria</taxon>
        <taxon>Bacillati</taxon>
        <taxon>Actinomycetota</taxon>
        <taxon>Actinomycetes</taxon>
        <taxon>Geodermatophilales</taxon>
        <taxon>Geodermatophilaceae</taxon>
        <taxon>Geodermatophilus</taxon>
    </lineage>
</organism>
<keyword evidence="2" id="KW-0067">ATP-binding</keyword>
<dbReference type="InterPro" id="IPR027417">
    <property type="entry name" value="P-loop_NTPase"/>
</dbReference>
<dbReference type="Proteomes" id="UP000183642">
    <property type="component" value="Unassembled WGS sequence"/>
</dbReference>
<keyword evidence="1" id="KW-0547">Nucleotide-binding</keyword>
<dbReference type="SMART" id="SM00421">
    <property type="entry name" value="HTH_LUXR"/>
    <property type="match status" value="1"/>
</dbReference>
<gene>
    <name evidence="4" type="ORF">SAMN05660359_00320</name>
</gene>
<dbReference type="OrthoDB" id="3514764at2"/>
<feature type="domain" description="HTH luxR-type" evidence="3">
    <location>
        <begin position="856"/>
        <end position="924"/>
    </location>
</feature>
<dbReference type="PROSITE" id="PS00622">
    <property type="entry name" value="HTH_LUXR_1"/>
    <property type="match status" value="1"/>
</dbReference>
<reference evidence="5" key="1">
    <citation type="submission" date="2016-10" db="EMBL/GenBank/DDBJ databases">
        <authorList>
            <person name="Varghese N."/>
            <person name="Submissions S."/>
        </authorList>
    </citation>
    <scope>NUCLEOTIDE SEQUENCE [LARGE SCALE GENOMIC DNA]</scope>
    <source>
        <strain evidence="5">DSM 43161</strain>
    </source>
</reference>
<keyword evidence="5" id="KW-1185">Reference proteome</keyword>
<dbReference type="SUPFAM" id="SSF46894">
    <property type="entry name" value="C-terminal effector domain of the bipartite response regulators"/>
    <property type="match status" value="1"/>
</dbReference>
<protein>
    <submittedName>
        <fullName evidence="4">AAA ATPase domain-containing protein</fullName>
    </submittedName>
</protein>
<dbReference type="PROSITE" id="PS50043">
    <property type="entry name" value="HTH_LUXR_2"/>
    <property type="match status" value="1"/>
</dbReference>
<dbReference type="AlphaFoldDB" id="A0A1I5CHX6"/>
<dbReference type="GO" id="GO:0003677">
    <property type="term" value="F:DNA binding"/>
    <property type="evidence" value="ECO:0007669"/>
    <property type="project" value="InterPro"/>
</dbReference>
<dbReference type="InterPro" id="IPR016032">
    <property type="entry name" value="Sig_transdc_resp-reg_C-effctor"/>
</dbReference>
<dbReference type="EMBL" id="FOWE01000001">
    <property type="protein sequence ID" value="SFN86432.1"/>
    <property type="molecule type" value="Genomic_DNA"/>
</dbReference>
<evidence type="ECO:0000259" key="3">
    <source>
        <dbReference type="PROSITE" id="PS50043"/>
    </source>
</evidence>
<accession>A0A1I5CHX6</accession>
<dbReference type="SUPFAM" id="SSF52540">
    <property type="entry name" value="P-loop containing nucleoside triphosphate hydrolases"/>
    <property type="match status" value="1"/>
</dbReference>
<dbReference type="GO" id="GO:0005737">
    <property type="term" value="C:cytoplasm"/>
    <property type="evidence" value="ECO:0007669"/>
    <property type="project" value="TreeGrafter"/>
</dbReference>
<evidence type="ECO:0000256" key="2">
    <source>
        <dbReference type="ARBA" id="ARBA00022840"/>
    </source>
</evidence>
<proteinExistence type="predicted"/>
<dbReference type="InterPro" id="IPR000792">
    <property type="entry name" value="Tscrpt_reg_LuxR_C"/>
</dbReference>
<dbReference type="PRINTS" id="PR00038">
    <property type="entry name" value="HTHLUXR"/>
</dbReference>
<dbReference type="GO" id="GO:0006355">
    <property type="term" value="P:regulation of DNA-templated transcription"/>
    <property type="evidence" value="ECO:0007669"/>
    <property type="project" value="InterPro"/>
</dbReference>
<name>A0A1I5CHX6_9ACTN</name>
<dbReference type="InterPro" id="IPR036388">
    <property type="entry name" value="WH-like_DNA-bd_sf"/>
</dbReference>
<dbReference type="Pfam" id="PF00196">
    <property type="entry name" value="GerE"/>
    <property type="match status" value="1"/>
</dbReference>
<dbReference type="GO" id="GO:0004016">
    <property type="term" value="F:adenylate cyclase activity"/>
    <property type="evidence" value="ECO:0007669"/>
    <property type="project" value="TreeGrafter"/>
</dbReference>
<dbReference type="PANTHER" id="PTHR16305">
    <property type="entry name" value="TESTICULAR SOLUBLE ADENYLYL CYCLASE"/>
    <property type="match status" value="1"/>
</dbReference>